<dbReference type="GeneID" id="62207141"/>
<organism evidence="2 3">
    <name type="scientific">Alternaria burnsii</name>
    <dbReference type="NCBI Taxonomy" id="1187904"/>
    <lineage>
        <taxon>Eukaryota</taxon>
        <taxon>Fungi</taxon>
        <taxon>Dikarya</taxon>
        <taxon>Ascomycota</taxon>
        <taxon>Pezizomycotina</taxon>
        <taxon>Dothideomycetes</taxon>
        <taxon>Pleosporomycetidae</taxon>
        <taxon>Pleosporales</taxon>
        <taxon>Pleosporineae</taxon>
        <taxon>Pleosporaceae</taxon>
        <taxon>Alternaria</taxon>
        <taxon>Alternaria sect. Alternaria</taxon>
    </lineage>
</organism>
<comment type="caution">
    <text evidence="2">The sequence shown here is derived from an EMBL/GenBank/DDBJ whole genome shotgun (WGS) entry which is preliminary data.</text>
</comment>
<accession>A0A8H7B1N5</accession>
<sequence>MSDENTPKGASGKVQGWTEHEVLVYLLSAIESANIQIDFNSAPVPAGRNVSGCKQKIWKVKNALKAEIDALKAGISITAATEGALSKKPATPRKRKPKADDEGNDAEITPKKGRGRPKKKAATPEIEEDQEDLGIKSEAYGEDEEHDILKEAELI</sequence>
<evidence type="ECO:0000313" key="2">
    <source>
        <dbReference type="EMBL" id="KAF7672965.1"/>
    </source>
</evidence>
<protein>
    <submittedName>
        <fullName evidence="2">Uncharacterized protein</fullName>
    </submittedName>
</protein>
<reference evidence="2" key="2">
    <citation type="submission" date="2020-08" db="EMBL/GenBank/DDBJ databases">
        <title>Draft Genome Sequence of Cumin Blight Pathogen Alternaria burnsii.</title>
        <authorList>
            <person name="Feng Z."/>
        </authorList>
    </citation>
    <scope>NUCLEOTIDE SEQUENCE</scope>
    <source>
        <strain evidence="2">CBS107.38</strain>
    </source>
</reference>
<feature type="region of interest" description="Disordered" evidence="1">
    <location>
        <begin position="81"/>
        <end position="155"/>
    </location>
</feature>
<keyword evidence="3" id="KW-1185">Reference proteome</keyword>
<evidence type="ECO:0000256" key="1">
    <source>
        <dbReference type="SAM" id="MobiDB-lite"/>
    </source>
</evidence>
<dbReference type="AlphaFoldDB" id="A0A8H7B1N5"/>
<gene>
    <name evidence="2" type="ORF">GT037_008916</name>
</gene>
<dbReference type="EMBL" id="JAAABM010000014">
    <property type="protein sequence ID" value="KAF7672965.1"/>
    <property type="molecule type" value="Genomic_DNA"/>
</dbReference>
<dbReference type="Proteomes" id="UP000596902">
    <property type="component" value="Unassembled WGS sequence"/>
</dbReference>
<proteinExistence type="predicted"/>
<reference evidence="2" key="1">
    <citation type="submission" date="2020-01" db="EMBL/GenBank/DDBJ databases">
        <authorList>
            <person name="Feng Z.H.Z."/>
        </authorList>
    </citation>
    <scope>NUCLEOTIDE SEQUENCE</scope>
    <source>
        <strain evidence="2">CBS107.38</strain>
    </source>
</reference>
<evidence type="ECO:0000313" key="3">
    <source>
        <dbReference type="Proteomes" id="UP000596902"/>
    </source>
</evidence>
<name>A0A8H7B1N5_9PLEO</name>
<feature type="compositionally biased region" description="Basic residues" evidence="1">
    <location>
        <begin position="111"/>
        <end position="121"/>
    </location>
</feature>
<dbReference type="RefSeq" id="XP_038783308.1">
    <property type="nucleotide sequence ID" value="XM_038933963.1"/>
</dbReference>